<evidence type="ECO:0000313" key="1">
    <source>
        <dbReference type="EMBL" id="ERZ96021.1"/>
    </source>
</evidence>
<gene>
    <name evidence="1" type="ORF">GLOINDRAFT_13029</name>
</gene>
<organism evidence="1">
    <name type="scientific">Rhizophagus irregularis (strain DAOM 181602 / DAOM 197198 / MUCL 43194)</name>
    <name type="common">Arbuscular mycorrhizal fungus</name>
    <name type="synonym">Glomus intraradices</name>
    <dbReference type="NCBI Taxonomy" id="747089"/>
    <lineage>
        <taxon>Eukaryota</taxon>
        <taxon>Fungi</taxon>
        <taxon>Fungi incertae sedis</taxon>
        <taxon>Mucoromycota</taxon>
        <taxon>Glomeromycotina</taxon>
        <taxon>Glomeromycetes</taxon>
        <taxon>Glomerales</taxon>
        <taxon>Glomeraceae</taxon>
        <taxon>Rhizophagus</taxon>
    </lineage>
</organism>
<dbReference type="HOGENOM" id="CLU_2575114_0_0_1"/>
<protein>
    <submittedName>
        <fullName evidence="1">Uncharacterized protein</fullName>
    </submittedName>
</protein>
<sequence>MGEETRTASAKSRGDMVLLFSIALYVLSKSWKNFAAHFFQQFGDIGNVIYDEGVMDDGLDESSNEKLDDDEDDLVINMIRI</sequence>
<dbReference type="EMBL" id="KI300772">
    <property type="protein sequence ID" value="ERZ96021.1"/>
    <property type="molecule type" value="Genomic_DNA"/>
</dbReference>
<name>U9SLT3_RHIID</name>
<accession>U9SLT3</accession>
<dbReference type="AlphaFoldDB" id="U9SLT3"/>
<proteinExistence type="predicted"/>
<reference evidence="1" key="1">
    <citation type="submission" date="2013-07" db="EMBL/GenBank/DDBJ databases">
        <title>The genome of an arbuscular mycorrhizal fungus provides insights into the evolution of the oldest plant symbiosis.</title>
        <authorList>
            <consortium name="DOE Joint Genome Institute"/>
            <person name="Tisserant E."/>
            <person name="Malbreil M."/>
            <person name="Kuo A."/>
            <person name="Kohler A."/>
            <person name="Symeonidi A."/>
            <person name="Balestrini R."/>
            <person name="Charron P."/>
            <person name="Duensing N."/>
            <person name="Frei-dit-Frey N."/>
            <person name="Gianinazzi-Pearson V."/>
            <person name="Gilbert B."/>
            <person name="Handa Y."/>
            <person name="Hijri M."/>
            <person name="Kaul R."/>
            <person name="Kawaguchi M."/>
            <person name="Krajinski F."/>
            <person name="Lammers P."/>
            <person name="Lapierre D."/>
            <person name="Masclaux F.G."/>
            <person name="Murat C."/>
            <person name="Morin E."/>
            <person name="Ndikumana S."/>
            <person name="Pagni M."/>
            <person name="Petitpierre D."/>
            <person name="Requena N."/>
            <person name="Rosikiewicz P."/>
            <person name="Riley R."/>
            <person name="Saito K."/>
            <person name="San Clemente H."/>
            <person name="Shapiro H."/>
            <person name="van Tuinen D."/>
            <person name="Becard G."/>
            <person name="Bonfante P."/>
            <person name="Paszkowski U."/>
            <person name="Shachar-Hill Y."/>
            <person name="Young J.P."/>
            <person name="Sanders I.R."/>
            <person name="Henrissat B."/>
            <person name="Rensing S.A."/>
            <person name="Grigoriev I.V."/>
            <person name="Corradi N."/>
            <person name="Roux C."/>
            <person name="Martin F."/>
        </authorList>
    </citation>
    <scope>NUCLEOTIDE SEQUENCE</scope>
    <source>
        <strain evidence="1">DAOM 197198</strain>
    </source>
</reference>